<feature type="compositionally biased region" description="Basic and acidic residues" evidence="1">
    <location>
        <begin position="20"/>
        <end position="31"/>
    </location>
</feature>
<evidence type="ECO:0000313" key="3">
    <source>
        <dbReference type="Proteomes" id="UP000245119"/>
    </source>
</evidence>
<evidence type="ECO:0000313" key="2">
    <source>
        <dbReference type="EMBL" id="PVD34420.1"/>
    </source>
</evidence>
<protein>
    <submittedName>
        <fullName evidence="2">Uncharacterized protein</fullName>
    </submittedName>
</protein>
<dbReference type="AlphaFoldDB" id="A0A2T7PLX4"/>
<feature type="region of interest" description="Disordered" evidence="1">
    <location>
        <begin position="45"/>
        <end position="68"/>
    </location>
</feature>
<accession>A0A2T7PLX4</accession>
<sequence>MTCGDGNYPARSSVPWWHLGESHNGKEGAGDREYKEYLRPCLKESARGSERAGVRERDSKGYSGGKVRGAAIRGTDEAHCPLRQRRPSFKGGQKCAVHLAATQTCCLGTELIDFEDFQLPSPNMNS</sequence>
<proteinExistence type="predicted"/>
<comment type="caution">
    <text evidence="2">The sequence shown here is derived from an EMBL/GenBank/DDBJ whole genome shotgun (WGS) entry which is preliminary data.</text>
</comment>
<dbReference type="Proteomes" id="UP000245119">
    <property type="component" value="Linkage Group LG3"/>
</dbReference>
<name>A0A2T7PLX4_POMCA</name>
<organism evidence="2 3">
    <name type="scientific">Pomacea canaliculata</name>
    <name type="common">Golden apple snail</name>
    <dbReference type="NCBI Taxonomy" id="400727"/>
    <lineage>
        <taxon>Eukaryota</taxon>
        <taxon>Metazoa</taxon>
        <taxon>Spiralia</taxon>
        <taxon>Lophotrochozoa</taxon>
        <taxon>Mollusca</taxon>
        <taxon>Gastropoda</taxon>
        <taxon>Caenogastropoda</taxon>
        <taxon>Architaenioglossa</taxon>
        <taxon>Ampullarioidea</taxon>
        <taxon>Ampullariidae</taxon>
        <taxon>Pomacea</taxon>
    </lineage>
</organism>
<feature type="region of interest" description="Disordered" evidence="1">
    <location>
        <begin position="1"/>
        <end position="31"/>
    </location>
</feature>
<keyword evidence="3" id="KW-1185">Reference proteome</keyword>
<reference evidence="2 3" key="1">
    <citation type="submission" date="2018-04" db="EMBL/GenBank/DDBJ databases">
        <title>The genome of golden apple snail Pomacea canaliculata provides insight into stress tolerance and invasive adaptation.</title>
        <authorList>
            <person name="Liu C."/>
            <person name="Liu B."/>
            <person name="Ren Y."/>
            <person name="Zhang Y."/>
            <person name="Wang H."/>
            <person name="Li S."/>
            <person name="Jiang F."/>
            <person name="Yin L."/>
            <person name="Zhang G."/>
            <person name="Qian W."/>
            <person name="Fan W."/>
        </authorList>
    </citation>
    <scope>NUCLEOTIDE SEQUENCE [LARGE SCALE GENOMIC DNA]</scope>
    <source>
        <strain evidence="2">SZHN2017</strain>
        <tissue evidence="2">Muscle</tissue>
    </source>
</reference>
<gene>
    <name evidence="2" type="ORF">C0Q70_05693</name>
</gene>
<evidence type="ECO:0000256" key="1">
    <source>
        <dbReference type="SAM" id="MobiDB-lite"/>
    </source>
</evidence>
<feature type="compositionally biased region" description="Basic and acidic residues" evidence="1">
    <location>
        <begin position="45"/>
        <end position="60"/>
    </location>
</feature>
<dbReference type="EMBL" id="PZQS01000003">
    <property type="protein sequence ID" value="PVD34420.1"/>
    <property type="molecule type" value="Genomic_DNA"/>
</dbReference>